<accession>A0A1J5RCB2</accession>
<dbReference type="AlphaFoldDB" id="A0A1J5RCB2"/>
<reference evidence="1" key="1">
    <citation type="submission" date="2016-10" db="EMBL/GenBank/DDBJ databases">
        <title>Sequence of Gallionella enrichment culture.</title>
        <authorList>
            <person name="Poehlein A."/>
            <person name="Muehling M."/>
            <person name="Daniel R."/>
        </authorList>
    </citation>
    <scope>NUCLEOTIDE SEQUENCE</scope>
</reference>
<dbReference type="EMBL" id="MLJW01000430">
    <property type="protein sequence ID" value="OIQ87299.1"/>
    <property type="molecule type" value="Genomic_DNA"/>
</dbReference>
<evidence type="ECO:0000313" key="1">
    <source>
        <dbReference type="EMBL" id="OIQ87299.1"/>
    </source>
</evidence>
<organism evidence="1">
    <name type="scientific">mine drainage metagenome</name>
    <dbReference type="NCBI Taxonomy" id="410659"/>
    <lineage>
        <taxon>unclassified sequences</taxon>
        <taxon>metagenomes</taxon>
        <taxon>ecological metagenomes</taxon>
    </lineage>
</organism>
<name>A0A1J5RCB2_9ZZZZ</name>
<proteinExistence type="predicted"/>
<comment type="caution">
    <text evidence="1">The sequence shown here is derived from an EMBL/GenBank/DDBJ whole genome shotgun (WGS) entry which is preliminary data.</text>
</comment>
<gene>
    <name evidence="1" type="ORF">GALL_308600</name>
</gene>
<sequence>MKKSALINFAVMAVALSTRLALASDAPTKTLIDHSTPLTYTSGVIHSTTWTGVRVQRLRGGQCQKVSRRLTSMRHLDGIDLPTIDETTVVEPCNALAASRTPQGLKGQ</sequence>
<protein>
    <submittedName>
        <fullName evidence="1">Uncharacterized protein</fullName>
    </submittedName>
</protein>